<keyword evidence="5" id="KW-0472">Membrane</keyword>
<dbReference type="GO" id="GO:0005886">
    <property type="term" value="C:plasma membrane"/>
    <property type="evidence" value="ECO:0007669"/>
    <property type="project" value="TreeGrafter"/>
</dbReference>
<evidence type="ECO:0000313" key="9">
    <source>
        <dbReference type="Proteomes" id="UP000076998"/>
    </source>
</evidence>
<dbReference type="InterPro" id="IPR007348">
    <property type="entry name" value="CopC_dom"/>
</dbReference>
<sequence>MRVLSSLPASVRAVLAGIVVALAAVLTVANPAAAHDELVGSSPGAGADLAEAPAEIALTYSAAIMTEGATVAVFDAAGRDWAQGDPTIDTNTLTMALDGELPAAGYVVEWRVVSSDGHPISGTIPFTVGGGAPITSDDVAGEALPGDDGALLPVVVGSVIAVAVIAVVVGIVLSRRRTRSDES</sequence>
<evidence type="ECO:0000256" key="4">
    <source>
        <dbReference type="ARBA" id="ARBA00023008"/>
    </source>
</evidence>
<feature type="domain" description="CopC" evidence="7">
    <location>
        <begin position="35"/>
        <end position="128"/>
    </location>
</feature>
<dbReference type="AlphaFoldDB" id="A0A177KFC1"/>
<dbReference type="PANTHER" id="PTHR34820">
    <property type="entry name" value="INNER MEMBRANE PROTEIN YEBZ"/>
    <property type="match status" value="1"/>
</dbReference>
<evidence type="ECO:0000256" key="3">
    <source>
        <dbReference type="ARBA" id="ARBA00022729"/>
    </source>
</evidence>
<feature type="chain" id="PRO_5039081594" description="CopC domain-containing protein" evidence="6">
    <location>
        <begin position="24"/>
        <end position="183"/>
    </location>
</feature>
<evidence type="ECO:0000256" key="2">
    <source>
        <dbReference type="ARBA" id="ARBA00022723"/>
    </source>
</evidence>
<feature type="signal peptide" evidence="6">
    <location>
        <begin position="1"/>
        <end position="23"/>
    </location>
</feature>
<dbReference type="GO" id="GO:0030313">
    <property type="term" value="C:cell envelope"/>
    <property type="evidence" value="ECO:0007669"/>
    <property type="project" value="UniProtKB-SubCell"/>
</dbReference>
<dbReference type="EMBL" id="LSTV01000001">
    <property type="protein sequence ID" value="OAH51271.1"/>
    <property type="molecule type" value="Genomic_DNA"/>
</dbReference>
<feature type="transmembrane region" description="Helical" evidence="5">
    <location>
        <begin position="150"/>
        <end position="173"/>
    </location>
</feature>
<reference evidence="8 9" key="1">
    <citation type="submission" date="2016-02" db="EMBL/GenBank/DDBJ databases">
        <authorList>
            <person name="Wen L."/>
            <person name="He K."/>
            <person name="Yang H."/>
        </authorList>
    </citation>
    <scope>NUCLEOTIDE SEQUENCE [LARGE SCALE GENOMIC DNA]</scope>
    <source>
        <strain evidence="8 9">CD11_3</strain>
    </source>
</reference>
<dbReference type="InterPro" id="IPR014755">
    <property type="entry name" value="Cu-Rt/internalin_Ig-like"/>
</dbReference>
<dbReference type="Pfam" id="PF04234">
    <property type="entry name" value="CopC"/>
    <property type="match status" value="1"/>
</dbReference>
<evidence type="ECO:0000313" key="8">
    <source>
        <dbReference type="EMBL" id="OAH51271.1"/>
    </source>
</evidence>
<keyword evidence="3 6" id="KW-0732">Signal</keyword>
<protein>
    <recommendedName>
        <fullName evidence="7">CopC domain-containing protein</fullName>
    </recommendedName>
</protein>
<keyword evidence="5" id="KW-0812">Transmembrane</keyword>
<dbReference type="RefSeq" id="WP_064001779.1">
    <property type="nucleotide sequence ID" value="NZ_LSTV01000001.1"/>
</dbReference>
<evidence type="ECO:0000256" key="1">
    <source>
        <dbReference type="ARBA" id="ARBA00004196"/>
    </source>
</evidence>
<dbReference type="PANTHER" id="PTHR34820:SF4">
    <property type="entry name" value="INNER MEMBRANE PROTEIN YEBZ"/>
    <property type="match status" value="1"/>
</dbReference>
<name>A0A177KFC1_9MICO</name>
<dbReference type="InterPro" id="IPR014756">
    <property type="entry name" value="Ig_E-set"/>
</dbReference>
<keyword evidence="4" id="KW-0186">Copper</keyword>
<comment type="caution">
    <text evidence="8">The sequence shown here is derived from an EMBL/GenBank/DDBJ whole genome shotgun (WGS) entry which is preliminary data.</text>
</comment>
<accession>A0A177KFC1</accession>
<dbReference type="OrthoDB" id="5242236at2"/>
<dbReference type="InterPro" id="IPR032694">
    <property type="entry name" value="CopC/D"/>
</dbReference>
<proteinExistence type="predicted"/>
<dbReference type="GO" id="GO:0006825">
    <property type="term" value="P:copper ion transport"/>
    <property type="evidence" value="ECO:0007669"/>
    <property type="project" value="InterPro"/>
</dbReference>
<organism evidence="8 9">
    <name type="scientific">Microbacterium oleivorans</name>
    <dbReference type="NCBI Taxonomy" id="273677"/>
    <lineage>
        <taxon>Bacteria</taxon>
        <taxon>Bacillati</taxon>
        <taxon>Actinomycetota</taxon>
        <taxon>Actinomycetes</taxon>
        <taxon>Micrococcales</taxon>
        <taxon>Microbacteriaceae</taxon>
        <taxon>Microbacterium</taxon>
    </lineage>
</organism>
<gene>
    <name evidence="8" type="ORF">AYL44_03110</name>
</gene>
<evidence type="ECO:0000256" key="5">
    <source>
        <dbReference type="SAM" id="Phobius"/>
    </source>
</evidence>
<dbReference type="GO" id="GO:0046688">
    <property type="term" value="P:response to copper ion"/>
    <property type="evidence" value="ECO:0007669"/>
    <property type="project" value="InterPro"/>
</dbReference>
<comment type="subcellular location">
    <subcellularLocation>
        <location evidence="1">Cell envelope</location>
    </subcellularLocation>
</comment>
<evidence type="ECO:0000256" key="6">
    <source>
        <dbReference type="SAM" id="SignalP"/>
    </source>
</evidence>
<keyword evidence="5" id="KW-1133">Transmembrane helix</keyword>
<keyword evidence="2" id="KW-0479">Metal-binding</keyword>
<dbReference type="GO" id="GO:0042597">
    <property type="term" value="C:periplasmic space"/>
    <property type="evidence" value="ECO:0007669"/>
    <property type="project" value="InterPro"/>
</dbReference>
<evidence type="ECO:0000259" key="7">
    <source>
        <dbReference type="Pfam" id="PF04234"/>
    </source>
</evidence>
<dbReference type="Gene3D" id="2.60.40.1220">
    <property type="match status" value="1"/>
</dbReference>
<dbReference type="SUPFAM" id="SSF81296">
    <property type="entry name" value="E set domains"/>
    <property type="match status" value="1"/>
</dbReference>
<dbReference type="Proteomes" id="UP000076998">
    <property type="component" value="Unassembled WGS sequence"/>
</dbReference>
<dbReference type="GO" id="GO:0005507">
    <property type="term" value="F:copper ion binding"/>
    <property type="evidence" value="ECO:0007669"/>
    <property type="project" value="InterPro"/>
</dbReference>